<gene>
    <name evidence="4" type="primary">LOC117558014</name>
</gene>
<dbReference type="GeneID" id="117558014"/>
<evidence type="ECO:0000256" key="1">
    <source>
        <dbReference type="SAM" id="MobiDB-lite"/>
    </source>
</evidence>
<sequence>MSAVFPMCLRTTRGLLRLRNWAEGASSPAVLDLVRTLSTDKPPAGNSSATGGLAQAILQTKLQQQSQPGEGEKEGEQKQEKKQNDNTAYAKKIVLRLAALMGVGGAVGMIYLFGTNSQDDQGNVVSVTVTHTHTHTLFLQ</sequence>
<dbReference type="KEGG" id="gacu:117558014"/>
<name>A0A6P8VSG8_GYMAC</name>
<feature type="non-terminal residue" evidence="4">
    <location>
        <position position="140"/>
    </location>
</feature>
<feature type="compositionally biased region" description="Basic and acidic residues" evidence="1">
    <location>
        <begin position="70"/>
        <end position="84"/>
    </location>
</feature>
<dbReference type="RefSeq" id="XP_034089865.1">
    <property type="nucleotide sequence ID" value="XM_034233974.1"/>
</dbReference>
<dbReference type="InParanoid" id="A0A6P8VSG8"/>
<keyword evidence="2" id="KW-0472">Membrane</keyword>
<reference evidence="4" key="1">
    <citation type="submission" date="2025-08" db="UniProtKB">
        <authorList>
            <consortium name="RefSeq"/>
        </authorList>
    </citation>
    <scope>IDENTIFICATION</scope>
</reference>
<evidence type="ECO:0000313" key="4">
    <source>
        <dbReference type="RefSeq" id="XP_034089865.1"/>
    </source>
</evidence>
<evidence type="ECO:0000256" key="2">
    <source>
        <dbReference type="SAM" id="Phobius"/>
    </source>
</evidence>
<proteinExistence type="predicted"/>
<organism evidence="3 4">
    <name type="scientific">Gymnodraco acuticeps</name>
    <name type="common">Antarctic dragonfish</name>
    <dbReference type="NCBI Taxonomy" id="8218"/>
    <lineage>
        <taxon>Eukaryota</taxon>
        <taxon>Metazoa</taxon>
        <taxon>Chordata</taxon>
        <taxon>Craniata</taxon>
        <taxon>Vertebrata</taxon>
        <taxon>Euteleostomi</taxon>
        <taxon>Actinopterygii</taxon>
        <taxon>Neopterygii</taxon>
        <taxon>Teleostei</taxon>
        <taxon>Neoteleostei</taxon>
        <taxon>Acanthomorphata</taxon>
        <taxon>Eupercaria</taxon>
        <taxon>Perciformes</taxon>
        <taxon>Notothenioidei</taxon>
        <taxon>Bathydraconidae</taxon>
        <taxon>Gymnodraco</taxon>
    </lineage>
</organism>
<protein>
    <submittedName>
        <fullName evidence="4">Mitochondrial import inner membrane translocase subunit TIM50-like</fullName>
    </submittedName>
</protein>
<keyword evidence="3" id="KW-1185">Reference proteome</keyword>
<feature type="transmembrane region" description="Helical" evidence="2">
    <location>
        <begin position="93"/>
        <end position="113"/>
    </location>
</feature>
<dbReference type="Proteomes" id="UP000515161">
    <property type="component" value="Unplaced"/>
</dbReference>
<keyword evidence="2" id="KW-0812">Transmembrane</keyword>
<evidence type="ECO:0000313" key="3">
    <source>
        <dbReference type="Proteomes" id="UP000515161"/>
    </source>
</evidence>
<dbReference type="AlphaFoldDB" id="A0A6P8VSG8"/>
<keyword evidence="2" id="KW-1133">Transmembrane helix</keyword>
<feature type="region of interest" description="Disordered" evidence="1">
    <location>
        <begin position="57"/>
        <end position="85"/>
    </location>
</feature>
<dbReference type="OrthoDB" id="8955583at2759"/>
<accession>A0A6P8VSG8</accession>